<name>A0A6A7Y0R3_9HYPH</name>
<gene>
    <name evidence="2" type="ORF">F0357_06590</name>
</gene>
<evidence type="ECO:0000313" key="2">
    <source>
        <dbReference type="EMBL" id="MQT12335.1"/>
    </source>
</evidence>
<evidence type="ECO:0000313" key="3">
    <source>
        <dbReference type="Proteomes" id="UP000332515"/>
    </source>
</evidence>
<dbReference type="EMBL" id="VWNA01000001">
    <property type="protein sequence ID" value="MQT12335.1"/>
    <property type="molecule type" value="Genomic_DNA"/>
</dbReference>
<proteinExistence type="predicted"/>
<accession>A0A6A7Y0R3</accession>
<dbReference type="AlphaFoldDB" id="A0A6A7Y0R3"/>
<protein>
    <submittedName>
        <fullName evidence="2">Uncharacterized protein</fullName>
    </submittedName>
</protein>
<keyword evidence="3" id="KW-1185">Reference proteome</keyword>
<feature type="region of interest" description="Disordered" evidence="1">
    <location>
        <begin position="104"/>
        <end position="151"/>
    </location>
</feature>
<sequence length="151" mass="15077">MFFVLRCLFWLGLVFIVAPILFPGSKSHVPQIPTVSTESVSASAPAQAAAEGIAGLSAADVVAGAGKVASFCDSSAGVCEGAIGALNKFGDAIGQGIDMIAGHGADGSRSGQASGDATALDPGLRGTLTAADRAEPWHGKPKKADRTEPQG</sequence>
<organism evidence="2 3">
    <name type="scientific">Segnochrobactrum spirostomi</name>
    <dbReference type="NCBI Taxonomy" id="2608987"/>
    <lineage>
        <taxon>Bacteria</taxon>
        <taxon>Pseudomonadati</taxon>
        <taxon>Pseudomonadota</taxon>
        <taxon>Alphaproteobacteria</taxon>
        <taxon>Hyphomicrobiales</taxon>
        <taxon>Segnochrobactraceae</taxon>
        <taxon>Segnochrobactrum</taxon>
    </lineage>
</organism>
<evidence type="ECO:0000256" key="1">
    <source>
        <dbReference type="SAM" id="MobiDB-lite"/>
    </source>
</evidence>
<dbReference type="Proteomes" id="UP000332515">
    <property type="component" value="Unassembled WGS sequence"/>
</dbReference>
<reference evidence="2 3" key="1">
    <citation type="submission" date="2019-09" db="EMBL/GenBank/DDBJ databases">
        <title>Segnochrobactrum spirostomi gen. nov., sp. nov., isolated from the ciliate Spirostomum cf. yagiui and description of a novel family, Segnochrobactraceae fam. nov. within the order Rhizobiales of the class Alphaproteobacteria.</title>
        <authorList>
            <person name="Akter S."/>
            <person name="Shazib S.U.A."/>
            <person name="Shin M.K."/>
        </authorList>
    </citation>
    <scope>NUCLEOTIDE SEQUENCE [LARGE SCALE GENOMIC DNA]</scope>
    <source>
        <strain evidence="2 3">Sp-1</strain>
    </source>
</reference>
<comment type="caution">
    <text evidence="2">The sequence shown here is derived from an EMBL/GenBank/DDBJ whole genome shotgun (WGS) entry which is preliminary data.</text>
</comment>
<feature type="compositionally biased region" description="Basic and acidic residues" evidence="1">
    <location>
        <begin position="132"/>
        <end position="151"/>
    </location>
</feature>
<dbReference type="RefSeq" id="WP_153479619.1">
    <property type="nucleotide sequence ID" value="NZ_VWNA01000001.1"/>
</dbReference>